<keyword evidence="5" id="KW-0539">Nucleus</keyword>
<evidence type="ECO:0000313" key="7">
    <source>
        <dbReference type="EMBL" id="CAI8589771.1"/>
    </source>
</evidence>
<keyword evidence="3" id="KW-0238">DNA-binding</keyword>
<dbReference type="PANTHER" id="PTHR11945">
    <property type="entry name" value="MADS BOX PROTEIN"/>
    <property type="match status" value="1"/>
</dbReference>
<evidence type="ECO:0000256" key="3">
    <source>
        <dbReference type="ARBA" id="ARBA00023125"/>
    </source>
</evidence>
<accession>A0AAV0YVX5</accession>
<reference evidence="7 8" key="1">
    <citation type="submission" date="2023-01" db="EMBL/GenBank/DDBJ databases">
        <authorList>
            <person name="Kreplak J."/>
        </authorList>
    </citation>
    <scope>NUCLEOTIDE SEQUENCE [LARGE SCALE GENOMIC DNA]</scope>
</reference>
<evidence type="ECO:0000313" key="8">
    <source>
        <dbReference type="Proteomes" id="UP001157006"/>
    </source>
</evidence>
<dbReference type="PRINTS" id="PR00404">
    <property type="entry name" value="MADSDOMAIN"/>
</dbReference>
<dbReference type="PROSITE" id="PS50066">
    <property type="entry name" value="MADS_BOX_2"/>
    <property type="match status" value="1"/>
</dbReference>
<evidence type="ECO:0000259" key="6">
    <source>
        <dbReference type="PROSITE" id="PS50066"/>
    </source>
</evidence>
<dbReference type="AlphaFoldDB" id="A0AAV0YVX5"/>
<dbReference type="InterPro" id="IPR002100">
    <property type="entry name" value="TF_MADSbox"/>
</dbReference>
<evidence type="ECO:0000256" key="2">
    <source>
        <dbReference type="ARBA" id="ARBA00023015"/>
    </source>
</evidence>
<proteinExistence type="predicted"/>
<feature type="domain" description="MADS-box" evidence="6">
    <location>
        <begin position="1"/>
        <end position="48"/>
    </location>
</feature>
<keyword evidence="4" id="KW-0804">Transcription</keyword>
<dbReference type="Proteomes" id="UP001157006">
    <property type="component" value="Chromosome 1L"/>
</dbReference>
<dbReference type="GO" id="GO:0005634">
    <property type="term" value="C:nucleus"/>
    <property type="evidence" value="ECO:0007669"/>
    <property type="project" value="UniProtKB-SubCell"/>
</dbReference>
<dbReference type="GO" id="GO:0046983">
    <property type="term" value="F:protein dimerization activity"/>
    <property type="evidence" value="ECO:0007669"/>
    <property type="project" value="InterPro"/>
</dbReference>
<evidence type="ECO:0000256" key="1">
    <source>
        <dbReference type="ARBA" id="ARBA00004123"/>
    </source>
</evidence>
<keyword evidence="2" id="KW-0805">Transcription regulation</keyword>
<dbReference type="GO" id="GO:0000978">
    <property type="term" value="F:RNA polymerase II cis-regulatory region sequence-specific DNA binding"/>
    <property type="evidence" value="ECO:0007669"/>
    <property type="project" value="TreeGrafter"/>
</dbReference>
<dbReference type="GO" id="GO:0000981">
    <property type="term" value="F:DNA-binding transcription factor activity, RNA polymerase II-specific"/>
    <property type="evidence" value="ECO:0007669"/>
    <property type="project" value="TreeGrafter"/>
</dbReference>
<evidence type="ECO:0000256" key="4">
    <source>
        <dbReference type="ARBA" id="ARBA00023163"/>
    </source>
</evidence>
<dbReference type="SMART" id="SM00432">
    <property type="entry name" value="MADS"/>
    <property type="match status" value="1"/>
</dbReference>
<dbReference type="EMBL" id="OX451736">
    <property type="protein sequence ID" value="CAI8589771.1"/>
    <property type="molecule type" value="Genomic_DNA"/>
</dbReference>
<evidence type="ECO:0000256" key="5">
    <source>
        <dbReference type="ARBA" id="ARBA00023242"/>
    </source>
</evidence>
<organism evidence="7 8">
    <name type="scientific">Vicia faba</name>
    <name type="common">Broad bean</name>
    <name type="synonym">Faba vulgaris</name>
    <dbReference type="NCBI Taxonomy" id="3906"/>
    <lineage>
        <taxon>Eukaryota</taxon>
        <taxon>Viridiplantae</taxon>
        <taxon>Streptophyta</taxon>
        <taxon>Embryophyta</taxon>
        <taxon>Tracheophyta</taxon>
        <taxon>Spermatophyta</taxon>
        <taxon>Magnoliopsida</taxon>
        <taxon>eudicotyledons</taxon>
        <taxon>Gunneridae</taxon>
        <taxon>Pentapetalae</taxon>
        <taxon>rosids</taxon>
        <taxon>fabids</taxon>
        <taxon>Fabales</taxon>
        <taxon>Fabaceae</taxon>
        <taxon>Papilionoideae</taxon>
        <taxon>50 kb inversion clade</taxon>
        <taxon>NPAAA clade</taxon>
        <taxon>Hologalegina</taxon>
        <taxon>IRL clade</taxon>
        <taxon>Fabeae</taxon>
        <taxon>Vicia</taxon>
    </lineage>
</organism>
<dbReference type="PANTHER" id="PTHR11945:SF564">
    <property type="entry name" value="PROTEIN, PUTATIVE-RELATED"/>
    <property type="match status" value="1"/>
</dbReference>
<dbReference type="Pfam" id="PF00319">
    <property type="entry name" value="SRF-TF"/>
    <property type="match status" value="1"/>
</dbReference>
<dbReference type="InterPro" id="IPR036879">
    <property type="entry name" value="TF_MADSbox_sf"/>
</dbReference>
<dbReference type="Gene3D" id="3.40.1810.10">
    <property type="entry name" value="Transcription factor, MADS-box"/>
    <property type="match status" value="1"/>
</dbReference>
<gene>
    <name evidence="7" type="ORF">VFH_I409240</name>
</gene>
<sequence>MGRAKITMKFIQNQKARKLAFVRRQNGLIKKVCELSRKFGVEACLVVYDGDDGNARPITWPEDTIIVHSMIKKYEQQKIETTPKKFDVNDYFANRKNMVGAEISKLHKKIVMNKYPTWSPCFHTMEGEQLKGFIDIVDAKIQACNNKIIMLKNMQQSDKTQQNIASTHSSQLDLTHSISQMQYISCDPIDNMMVEPHQEHANNLDEFPQLDYMMLKPQNSTSDLASFEEWATQLDDDDTENWNTQLDLSSWQDISFIS</sequence>
<name>A0AAV0YVX5_VICFA</name>
<dbReference type="SUPFAM" id="SSF55455">
    <property type="entry name" value="SRF-like"/>
    <property type="match status" value="1"/>
</dbReference>
<comment type="subcellular location">
    <subcellularLocation>
        <location evidence="1">Nucleus</location>
    </subcellularLocation>
</comment>
<keyword evidence="8" id="KW-1185">Reference proteome</keyword>
<protein>
    <recommendedName>
        <fullName evidence="6">MADS-box domain-containing protein</fullName>
    </recommendedName>
</protein>